<dbReference type="OrthoDB" id="9808735at2"/>
<dbReference type="InterPro" id="IPR027417">
    <property type="entry name" value="P-loop_NTPase"/>
</dbReference>
<sequence>MIRSIPIEDWIQQPDAPLLVDVRTPAEFAQGHVPGAVNVPIFSNEERVQVGTTYKQAGREPAILLGFDLVGPKWSGFIRQCLALAPDKRIAVHCWRGGMRSGAMAWALNMYGFEVCQVRGGYKAFRGWCRYQFERVYNLVVLGGMTGSGKTRLLRHMAREGDQVIDLEALARHQGSAYGSMNRMVQPSQEQFENNLAWQLKDINPDQRLWLEDESQKIGRCIIPLPLWGRMRTATLVDLQVPPEQRVAALAAEYGVLDAGFLAERTQQIHKRLGPEQTKHAIAAIQEGRIADFIRIVLVYYDKTYHRGLGTRDKAAVFPLAITGSDTEADSITLHDFIQSWPARTKKQGLKQQSKASTDYQDH</sequence>
<organism evidence="3 4">
    <name type="scientific">Taibaiella chishuiensis</name>
    <dbReference type="NCBI Taxonomy" id="1434707"/>
    <lineage>
        <taxon>Bacteria</taxon>
        <taxon>Pseudomonadati</taxon>
        <taxon>Bacteroidota</taxon>
        <taxon>Chitinophagia</taxon>
        <taxon>Chitinophagales</taxon>
        <taxon>Chitinophagaceae</taxon>
        <taxon>Taibaiella</taxon>
    </lineage>
</organism>
<dbReference type="AlphaFoldDB" id="A0A2P8CXU8"/>
<keyword evidence="4" id="KW-1185">Reference proteome</keyword>
<dbReference type="NCBIfam" id="NF008752">
    <property type="entry name" value="PRK11784.1-4"/>
    <property type="match status" value="1"/>
</dbReference>
<proteinExistence type="predicted"/>
<dbReference type="SUPFAM" id="SSF52540">
    <property type="entry name" value="P-loop containing nucleoside triphosphate hydrolases"/>
    <property type="match status" value="1"/>
</dbReference>
<dbReference type="InterPro" id="IPR036873">
    <property type="entry name" value="Rhodanese-like_dom_sf"/>
</dbReference>
<comment type="caution">
    <text evidence="3">The sequence shown here is derived from an EMBL/GenBank/DDBJ whole genome shotgun (WGS) entry which is preliminary data.</text>
</comment>
<evidence type="ECO:0000259" key="2">
    <source>
        <dbReference type="PROSITE" id="PS50206"/>
    </source>
</evidence>
<dbReference type="RefSeq" id="WP_106524699.1">
    <property type="nucleotide sequence ID" value="NZ_PYGD01000010.1"/>
</dbReference>
<dbReference type="GO" id="GO:0002098">
    <property type="term" value="P:tRNA wobble uridine modification"/>
    <property type="evidence" value="ECO:0007669"/>
    <property type="project" value="InterPro"/>
</dbReference>
<dbReference type="SUPFAM" id="SSF52821">
    <property type="entry name" value="Rhodanese/Cell cycle control phosphatase"/>
    <property type="match status" value="1"/>
</dbReference>
<evidence type="ECO:0000313" key="4">
    <source>
        <dbReference type="Proteomes" id="UP000240572"/>
    </source>
</evidence>
<dbReference type="PANTHER" id="PTHR30401:SF0">
    <property type="entry name" value="TRNA 2-SELENOURIDINE SYNTHASE"/>
    <property type="match status" value="1"/>
</dbReference>
<evidence type="ECO:0000256" key="1">
    <source>
        <dbReference type="ARBA" id="ARBA00023266"/>
    </source>
</evidence>
<dbReference type="GO" id="GO:0043828">
    <property type="term" value="F:tRNA 2-selenouridine synthase activity"/>
    <property type="evidence" value="ECO:0007669"/>
    <property type="project" value="InterPro"/>
</dbReference>
<dbReference type="NCBIfam" id="NF008750">
    <property type="entry name" value="PRK11784.1-2"/>
    <property type="match status" value="1"/>
</dbReference>
<dbReference type="InterPro" id="IPR058840">
    <property type="entry name" value="AAA_SelU"/>
</dbReference>
<accession>A0A2P8CXU8</accession>
<gene>
    <name evidence="3" type="ORF">B0I18_11089</name>
</gene>
<dbReference type="Pfam" id="PF00581">
    <property type="entry name" value="Rhodanese"/>
    <property type="match status" value="1"/>
</dbReference>
<keyword evidence="1" id="KW-0711">Selenium</keyword>
<dbReference type="NCBIfam" id="TIGR03167">
    <property type="entry name" value="tRNA_sel_U_synt"/>
    <property type="match status" value="1"/>
</dbReference>
<dbReference type="Gene3D" id="3.40.250.10">
    <property type="entry name" value="Rhodanese-like domain"/>
    <property type="match status" value="1"/>
</dbReference>
<protein>
    <submittedName>
        <fullName evidence="3">tRNA 2-selenouridine synthase</fullName>
    </submittedName>
</protein>
<dbReference type="PROSITE" id="PS50206">
    <property type="entry name" value="RHODANESE_3"/>
    <property type="match status" value="1"/>
</dbReference>
<dbReference type="EMBL" id="PYGD01000010">
    <property type="protein sequence ID" value="PSK89788.1"/>
    <property type="molecule type" value="Genomic_DNA"/>
</dbReference>
<name>A0A2P8CXU8_9BACT</name>
<dbReference type="Proteomes" id="UP000240572">
    <property type="component" value="Unassembled WGS sequence"/>
</dbReference>
<reference evidence="3 4" key="1">
    <citation type="submission" date="2018-03" db="EMBL/GenBank/DDBJ databases">
        <title>Genomic Encyclopedia of Type Strains, Phase III (KMG-III): the genomes of soil and plant-associated and newly described type strains.</title>
        <authorList>
            <person name="Whitman W."/>
        </authorList>
    </citation>
    <scope>NUCLEOTIDE SEQUENCE [LARGE SCALE GENOMIC DNA]</scope>
    <source>
        <strain evidence="3 4">CGMCC 1.12700</strain>
    </source>
</reference>
<dbReference type="GO" id="GO:0004792">
    <property type="term" value="F:thiosulfate-cyanide sulfurtransferase activity"/>
    <property type="evidence" value="ECO:0007669"/>
    <property type="project" value="InterPro"/>
</dbReference>
<dbReference type="InterPro" id="IPR001307">
    <property type="entry name" value="Thiosulphate_STrfase_CS"/>
</dbReference>
<dbReference type="InterPro" id="IPR001763">
    <property type="entry name" value="Rhodanese-like_dom"/>
</dbReference>
<feature type="domain" description="Rhodanese" evidence="2">
    <location>
        <begin position="13"/>
        <end position="134"/>
    </location>
</feature>
<evidence type="ECO:0000313" key="3">
    <source>
        <dbReference type="EMBL" id="PSK89788.1"/>
    </source>
</evidence>
<dbReference type="InterPro" id="IPR017582">
    <property type="entry name" value="SelU"/>
</dbReference>
<dbReference type="SMART" id="SM00450">
    <property type="entry name" value="RHOD"/>
    <property type="match status" value="1"/>
</dbReference>
<dbReference type="Pfam" id="PF26341">
    <property type="entry name" value="AAA_SelU"/>
    <property type="match status" value="1"/>
</dbReference>
<dbReference type="PANTHER" id="PTHR30401">
    <property type="entry name" value="TRNA 2-SELENOURIDINE SYNTHASE"/>
    <property type="match status" value="1"/>
</dbReference>
<dbReference type="PROSITE" id="PS00380">
    <property type="entry name" value="RHODANESE_1"/>
    <property type="match status" value="1"/>
</dbReference>